<evidence type="ECO:0000256" key="11">
    <source>
        <dbReference type="SAM" id="MobiDB-lite"/>
    </source>
</evidence>
<evidence type="ECO:0000256" key="4">
    <source>
        <dbReference type="ARBA" id="ARBA00022692"/>
    </source>
</evidence>
<protein>
    <submittedName>
        <fullName evidence="15">CBS domain containing-hemolysin-like protein</fullName>
    </submittedName>
</protein>
<dbReference type="SUPFAM" id="SSF54631">
    <property type="entry name" value="CBS-domain pair"/>
    <property type="match status" value="1"/>
</dbReference>
<dbReference type="InterPro" id="IPR005170">
    <property type="entry name" value="Transptr-assoc_dom"/>
</dbReference>
<dbReference type="InterPro" id="IPR002550">
    <property type="entry name" value="CNNM"/>
</dbReference>
<comment type="similarity">
    <text evidence="2">Belongs to the UPF0053 family.</text>
</comment>
<dbReference type="Proteomes" id="UP000578449">
    <property type="component" value="Unassembled WGS sequence"/>
</dbReference>
<dbReference type="CDD" id="cd04590">
    <property type="entry name" value="CBS_pair_CorC_HlyC_assoc"/>
    <property type="match status" value="1"/>
</dbReference>
<evidence type="ECO:0000256" key="9">
    <source>
        <dbReference type="PROSITE-ProRule" id="PRU00703"/>
    </source>
</evidence>
<dbReference type="Pfam" id="PF00571">
    <property type="entry name" value="CBS"/>
    <property type="match status" value="2"/>
</dbReference>
<keyword evidence="7 9" id="KW-0129">CBS domain</keyword>
<evidence type="ECO:0000259" key="13">
    <source>
        <dbReference type="PROSITE" id="PS51371"/>
    </source>
</evidence>
<dbReference type="Pfam" id="PF01595">
    <property type="entry name" value="CNNM"/>
    <property type="match status" value="1"/>
</dbReference>
<feature type="domain" description="CBS" evidence="13">
    <location>
        <begin position="284"/>
        <end position="341"/>
    </location>
</feature>
<dbReference type="GO" id="GO:0050660">
    <property type="term" value="F:flavin adenine dinucleotide binding"/>
    <property type="evidence" value="ECO:0007669"/>
    <property type="project" value="InterPro"/>
</dbReference>
<evidence type="ECO:0000256" key="6">
    <source>
        <dbReference type="ARBA" id="ARBA00022989"/>
    </source>
</evidence>
<feature type="domain" description="CNNM transmembrane" evidence="14">
    <location>
        <begin position="1"/>
        <end position="202"/>
    </location>
</feature>
<dbReference type="SMART" id="SM01091">
    <property type="entry name" value="CorC_HlyC"/>
    <property type="match status" value="1"/>
</dbReference>
<dbReference type="GO" id="GO:0005886">
    <property type="term" value="C:plasma membrane"/>
    <property type="evidence" value="ECO:0007669"/>
    <property type="project" value="UniProtKB-SubCell"/>
</dbReference>
<evidence type="ECO:0000313" key="15">
    <source>
        <dbReference type="EMBL" id="MBB5130730.1"/>
    </source>
</evidence>
<dbReference type="EMBL" id="JACHGN010000001">
    <property type="protein sequence ID" value="MBB5130730.1"/>
    <property type="molecule type" value="Genomic_DNA"/>
</dbReference>
<evidence type="ECO:0000256" key="2">
    <source>
        <dbReference type="ARBA" id="ARBA00006337"/>
    </source>
</evidence>
<dbReference type="Pfam" id="PF03471">
    <property type="entry name" value="CorC_HlyC"/>
    <property type="match status" value="1"/>
</dbReference>
<evidence type="ECO:0000256" key="12">
    <source>
        <dbReference type="SAM" id="Phobius"/>
    </source>
</evidence>
<feature type="transmembrane region" description="Helical" evidence="12">
    <location>
        <begin position="58"/>
        <end position="78"/>
    </location>
</feature>
<evidence type="ECO:0000259" key="14">
    <source>
        <dbReference type="PROSITE" id="PS51846"/>
    </source>
</evidence>
<dbReference type="RefSeq" id="WP_185047576.1">
    <property type="nucleotide sequence ID" value="NZ_BAABIX010000006.1"/>
</dbReference>
<dbReference type="AlphaFoldDB" id="A0A840NZX9"/>
<name>A0A840NZX9_9ACTN</name>
<dbReference type="Gene3D" id="3.30.465.10">
    <property type="match status" value="1"/>
</dbReference>
<evidence type="ECO:0000256" key="7">
    <source>
        <dbReference type="ARBA" id="ARBA00023122"/>
    </source>
</evidence>
<keyword evidence="5" id="KW-0677">Repeat</keyword>
<reference evidence="15 16" key="1">
    <citation type="submission" date="2020-08" db="EMBL/GenBank/DDBJ databases">
        <title>Genomic Encyclopedia of Type Strains, Phase IV (KMG-IV): sequencing the most valuable type-strain genomes for metagenomic binning, comparative biology and taxonomic classification.</title>
        <authorList>
            <person name="Goeker M."/>
        </authorList>
    </citation>
    <scope>NUCLEOTIDE SEQUENCE [LARGE SCALE GENOMIC DNA]</scope>
    <source>
        <strain evidence="15 16">DSM 45615</strain>
    </source>
</reference>
<comment type="caution">
    <text evidence="15">The sequence shown here is derived from an EMBL/GenBank/DDBJ whole genome shotgun (WGS) entry which is preliminary data.</text>
</comment>
<feature type="transmembrane region" description="Helical" evidence="12">
    <location>
        <begin position="135"/>
        <end position="157"/>
    </location>
</feature>
<dbReference type="InterPro" id="IPR016169">
    <property type="entry name" value="FAD-bd_PCMH_sub2"/>
</dbReference>
<dbReference type="PROSITE" id="PS51371">
    <property type="entry name" value="CBS"/>
    <property type="match status" value="2"/>
</dbReference>
<keyword evidence="16" id="KW-1185">Reference proteome</keyword>
<comment type="subcellular location">
    <subcellularLocation>
        <location evidence="1">Cell membrane</location>
        <topology evidence="1">Multi-pass membrane protein</topology>
    </subcellularLocation>
</comment>
<evidence type="ECO:0000256" key="8">
    <source>
        <dbReference type="ARBA" id="ARBA00023136"/>
    </source>
</evidence>
<dbReference type="PANTHER" id="PTHR43099:SF6">
    <property type="entry name" value="UPF0053 PROTEIN RV1842C"/>
    <property type="match status" value="1"/>
</dbReference>
<feature type="region of interest" description="Disordered" evidence="11">
    <location>
        <begin position="339"/>
        <end position="359"/>
    </location>
</feature>
<dbReference type="InterPro" id="IPR046342">
    <property type="entry name" value="CBS_dom_sf"/>
</dbReference>
<feature type="transmembrane region" description="Helical" evidence="12">
    <location>
        <begin position="90"/>
        <end position="115"/>
    </location>
</feature>
<evidence type="ECO:0000313" key="16">
    <source>
        <dbReference type="Proteomes" id="UP000578449"/>
    </source>
</evidence>
<evidence type="ECO:0000256" key="1">
    <source>
        <dbReference type="ARBA" id="ARBA00004651"/>
    </source>
</evidence>
<keyword evidence="4 10" id="KW-0812">Transmembrane</keyword>
<dbReference type="InterPro" id="IPR044751">
    <property type="entry name" value="Ion_transp-like_CBS"/>
</dbReference>
<keyword evidence="3" id="KW-1003">Cell membrane</keyword>
<evidence type="ECO:0000256" key="5">
    <source>
        <dbReference type="ARBA" id="ARBA00022737"/>
    </source>
</evidence>
<evidence type="ECO:0000256" key="10">
    <source>
        <dbReference type="PROSITE-ProRule" id="PRU01193"/>
    </source>
</evidence>
<dbReference type="InterPro" id="IPR000644">
    <property type="entry name" value="CBS_dom"/>
</dbReference>
<accession>A0A840NZX9</accession>
<proteinExistence type="inferred from homology"/>
<dbReference type="InterPro" id="IPR051676">
    <property type="entry name" value="UPF0053_domain"/>
</dbReference>
<organism evidence="15 16">
    <name type="scientific">Thermocatellispora tengchongensis</name>
    <dbReference type="NCBI Taxonomy" id="1073253"/>
    <lineage>
        <taxon>Bacteria</taxon>
        <taxon>Bacillati</taxon>
        <taxon>Actinomycetota</taxon>
        <taxon>Actinomycetes</taxon>
        <taxon>Streptosporangiales</taxon>
        <taxon>Streptosporangiaceae</taxon>
        <taxon>Thermocatellispora</taxon>
    </lineage>
</organism>
<dbReference type="PROSITE" id="PS51846">
    <property type="entry name" value="CNNM"/>
    <property type="match status" value="1"/>
</dbReference>
<keyword evidence="6 10" id="KW-1133">Transmembrane helix</keyword>
<dbReference type="InterPro" id="IPR036318">
    <property type="entry name" value="FAD-bd_PCMH-like_sf"/>
</dbReference>
<keyword evidence="8 10" id="KW-0472">Membrane</keyword>
<dbReference type="Gene3D" id="3.10.580.10">
    <property type="entry name" value="CBS-domain"/>
    <property type="match status" value="1"/>
</dbReference>
<dbReference type="SUPFAM" id="SSF56176">
    <property type="entry name" value="FAD-binding/transporter-associated domain-like"/>
    <property type="match status" value="1"/>
</dbReference>
<dbReference type="PANTHER" id="PTHR43099">
    <property type="entry name" value="UPF0053 PROTEIN YRKA"/>
    <property type="match status" value="1"/>
</dbReference>
<sequence>MSIALGLLALLLLTAATGYFVAQEFAFVAADRGILREQAEAGDSSAARALKVTERLSFMLSGAQLGITVTALLVSFLAEPAVADAVRPWLTAWGLPSAAVTGVAVAIGVIVATAVQMVLGELAPKNLGIARPEPVAKFLAGSTLVYLAVAGPVIRLFDSSATRLLRRVGVEPVEEIEHGATPEELSRIIAESGASGELPPRLSDLLGRALEFGDHTAEDVMVPRPRVVLLRAEATVADLLDAMRVSGHSRYPVLGDDGVTGVTGVRELLARPEGVPDGTPVAEITRPALLVPATLPLPAVLDRMRTAHDDMACVIDEYGGLAGVITVEDLAEELVGELIDENDPEPPGPARRDDGAWDLPGTLRVDEVERATGLSLPESDDYETVAGLVLALLGRMPEPGDTLTVTLAPDADPLEDDDAPAQRAELTVLSVHRRVPEWVRLAPAVPAVPVEAASAAGARR</sequence>
<evidence type="ECO:0000256" key="3">
    <source>
        <dbReference type="ARBA" id="ARBA00022475"/>
    </source>
</evidence>
<gene>
    <name evidence="15" type="ORF">HNP84_000418</name>
</gene>
<feature type="domain" description="CBS" evidence="13">
    <location>
        <begin position="221"/>
        <end position="281"/>
    </location>
</feature>